<accession>A0ABN7WBH5</accession>
<evidence type="ECO:0000313" key="2">
    <source>
        <dbReference type="Proteomes" id="UP000789901"/>
    </source>
</evidence>
<name>A0ABN7WBH5_GIGMA</name>
<dbReference type="Proteomes" id="UP000789901">
    <property type="component" value="Unassembled WGS sequence"/>
</dbReference>
<comment type="caution">
    <text evidence="1">The sequence shown here is derived from an EMBL/GenBank/DDBJ whole genome shotgun (WGS) entry which is preliminary data.</text>
</comment>
<dbReference type="EMBL" id="CAJVQB010037563">
    <property type="protein sequence ID" value="CAG8825316.1"/>
    <property type="molecule type" value="Genomic_DNA"/>
</dbReference>
<keyword evidence="2" id="KW-1185">Reference proteome</keyword>
<protein>
    <submittedName>
        <fullName evidence="1">26770_t:CDS:1</fullName>
    </submittedName>
</protein>
<evidence type="ECO:0000313" key="1">
    <source>
        <dbReference type="EMBL" id="CAG8825316.1"/>
    </source>
</evidence>
<gene>
    <name evidence="1" type="ORF">GMARGA_LOCUS28810</name>
</gene>
<proteinExistence type="predicted"/>
<sequence length="92" mass="10759">PAQYEPLEKLRRVNDADLLIYLTPINTYRDLLTFLPANNSLYQLSLVFEKIIQLAKAKNAEVIFLYIDLKLNNAVIYLTQSESNKRNKEWSL</sequence>
<feature type="non-terminal residue" evidence="1">
    <location>
        <position position="1"/>
    </location>
</feature>
<reference evidence="1 2" key="1">
    <citation type="submission" date="2021-06" db="EMBL/GenBank/DDBJ databases">
        <authorList>
            <person name="Kallberg Y."/>
            <person name="Tangrot J."/>
            <person name="Rosling A."/>
        </authorList>
    </citation>
    <scope>NUCLEOTIDE SEQUENCE [LARGE SCALE GENOMIC DNA]</scope>
    <source>
        <strain evidence="1 2">120-4 pot B 10/14</strain>
    </source>
</reference>
<organism evidence="1 2">
    <name type="scientific">Gigaspora margarita</name>
    <dbReference type="NCBI Taxonomy" id="4874"/>
    <lineage>
        <taxon>Eukaryota</taxon>
        <taxon>Fungi</taxon>
        <taxon>Fungi incertae sedis</taxon>
        <taxon>Mucoromycota</taxon>
        <taxon>Glomeromycotina</taxon>
        <taxon>Glomeromycetes</taxon>
        <taxon>Diversisporales</taxon>
        <taxon>Gigasporaceae</taxon>
        <taxon>Gigaspora</taxon>
    </lineage>
</organism>